<name>A0A7C4EVL9_9BACT</name>
<dbReference type="Gene3D" id="2.40.10.170">
    <property type="match status" value="1"/>
</dbReference>
<dbReference type="InterPro" id="IPR036101">
    <property type="entry name" value="CarD-like/TRCF_RID_sf"/>
</dbReference>
<dbReference type="InterPro" id="IPR052531">
    <property type="entry name" value="CarD-like_regulator"/>
</dbReference>
<dbReference type="Pfam" id="PF02559">
    <property type="entry name" value="CarD_TRCF_RID"/>
    <property type="match status" value="1"/>
</dbReference>
<dbReference type="Gene3D" id="1.20.58.1290">
    <property type="entry name" value="CarD-like, C-terminal domain"/>
    <property type="match status" value="1"/>
</dbReference>
<reference evidence="2" key="1">
    <citation type="journal article" date="2020" name="mSystems">
        <title>Genome- and Community-Level Interaction Insights into Carbon Utilization and Element Cycling Functions of Hydrothermarchaeota in Hydrothermal Sediment.</title>
        <authorList>
            <person name="Zhou Z."/>
            <person name="Liu Y."/>
            <person name="Xu W."/>
            <person name="Pan J."/>
            <person name="Luo Z.H."/>
            <person name="Li M."/>
        </authorList>
    </citation>
    <scope>NUCLEOTIDE SEQUENCE [LARGE SCALE GENOMIC DNA]</scope>
    <source>
        <strain evidence="2">SpSt-769</strain>
    </source>
</reference>
<proteinExistence type="predicted"/>
<dbReference type="SUPFAM" id="SSF141259">
    <property type="entry name" value="CarD-like"/>
    <property type="match status" value="1"/>
</dbReference>
<dbReference type="AlphaFoldDB" id="A0A7C4EVL9"/>
<evidence type="ECO:0000259" key="1">
    <source>
        <dbReference type="SMART" id="SM01058"/>
    </source>
</evidence>
<sequence length="181" mass="20746">MEKGAGNMFKVGDVVVYPIHGVARITEIRSEKIGDSYQMCYILETEIKTANEKPVIKLPVDKVESNRVRKIVDESEVPKVLAILKKRGMKTDTQTWNRRHREYQEKMRSGSIFQAAEVFRDLTLLKENKDLSHGERRLFDQAKNLLIKEISIARKISESEIERAISNIFAKKDAPSPEGES</sequence>
<dbReference type="GO" id="GO:0009303">
    <property type="term" value="P:rRNA transcription"/>
    <property type="evidence" value="ECO:0007669"/>
    <property type="project" value="TreeGrafter"/>
</dbReference>
<dbReference type="EMBL" id="DTGT01000407">
    <property type="protein sequence ID" value="HGH62112.1"/>
    <property type="molecule type" value="Genomic_DNA"/>
</dbReference>
<dbReference type="InterPro" id="IPR048792">
    <property type="entry name" value="CarD_C"/>
</dbReference>
<dbReference type="InterPro" id="IPR003711">
    <property type="entry name" value="CarD-like/TRCF_RID"/>
</dbReference>
<evidence type="ECO:0000313" key="2">
    <source>
        <dbReference type="EMBL" id="HGH62112.1"/>
    </source>
</evidence>
<dbReference type="SMART" id="SM01058">
    <property type="entry name" value="CarD_TRCF"/>
    <property type="match status" value="1"/>
</dbReference>
<accession>A0A7C4EVL9</accession>
<dbReference type="PANTHER" id="PTHR38447">
    <property type="entry name" value="TRANSCRIPTION FACTOR YDEB-RELATED"/>
    <property type="match status" value="1"/>
</dbReference>
<dbReference type="Pfam" id="PF21095">
    <property type="entry name" value="CarD_C"/>
    <property type="match status" value="1"/>
</dbReference>
<feature type="domain" description="CarD-like/TRCF RNAP-interacting" evidence="1">
    <location>
        <begin position="8"/>
        <end position="123"/>
    </location>
</feature>
<organism evidence="2">
    <name type="scientific">Desulfomonile tiedjei</name>
    <dbReference type="NCBI Taxonomy" id="2358"/>
    <lineage>
        <taxon>Bacteria</taxon>
        <taxon>Pseudomonadati</taxon>
        <taxon>Thermodesulfobacteriota</taxon>
        <taxon>Desulfomonilia</taxon>
        <taxon>Desulfomonilales</taxon>
        <taxon>Desulfomonilaceae</taxon>
        <taxon>Desulfomonile</taxon>
    </lineage>
</organism>
<dbReference type="InterPro" id="IPR042215">
    <property type="entry name" value="CarD-like_C"/>
</dbReference>
<comment type="caution">
    <text evidence="2">The sequence shown here is derived from an EMBL/GenBank/DDBJ whole genome shotgun (WGS) entry which is preliminary data.</text>
</comment>
<gene>
    <name evidence="2" type="ORF">ENV54_12535</name>
</gene>
<protein>
    <submittedName>
        <fullName evidence="2">CarD family transcriptional regulator</fullName>
    </submittedName>
</protein>
<dbReference type="PANTHER" id="PTHR38447:SF1">
    <property type="entry name" value="RNA POLYMERASE-BINDING TRANSCRIPTION FACTOR CARD"/>
    <property type="match status" value="1"/>
</dbReference>